<protein>
    <recommendedName>
        <fullName evidence="6">Cystathionine gamma-synthase</fullName>
    </recommendedName>
</protein>
<dbReference type="Gene3D" id="3.90.1150.10">
    <property type="entry name" value="Aspartate Aminotransferase, domain 1"/>
    <property type="match status" value="1"/>
</dbReference>
<sequence>MPAKMTHATIPEDRQQEFGISKALLRISVGIEDADDLIEDLDRAL</sequence>
<name>A0A511ZFL9_9BACI</name>
<dbReference type="PANTHER" id="PTHR11808">
    <property type="entry name" value="TRANS-SULFURATION ENZYME FAMILY MEMBER"/>
    <property type="match status" value="1"/>
</dbReference>
<comment type="similarity">
    <text evidence="3">Belongs to the trans-sulfuration enzymes family.</text>
</comment>
<dbReference type="EMBL" id="BJYM01000003">
    <property type="protein sequence ID" value="GEN86249.1"/>
    <property type="molecule type" value="Genomic_DNA"/>
</dbReference>
<comment type="caution">
    <text evidence="4">The sequence shown here is derived from an EMBL/GenBank/DDBJ whole genome shotgun (WGS) entry which is preliminary data.</text>
</comment>
<reference evidence="4 5" key="1">
    <citation type="submission" date="2019-07" db="EMBL/GenBank/DDBJ databases">
        <title>Whole genome shotgun sequence of Oceanobacillus sojae NBRC 105379.</title>
        <authorList>
            <person name="Hosoyama A."/>
            <person name="Uohara A."/>
            <person name="Ohji S."/>
            <person name="Ichikawa N."/>
        </authorList>
    </citation>
    <scope>NUCLEOTIDE SEQUENCE [LARGE SCALE GENOMIC DNA]</scope>
    <source>
        <strain evidence="4 5">NBRC 105379</strain>
    </source>
</reference>
<dbReference type="InterPro" id="IPR015422">
    <property type="entry name" value="PyrdxlP-dep_Trfase_small"/>
</dbReference>
<dbReference type="GO" id="GO:0030170">
    <property type="term" value="F:pyridoxal phosphate binding"/>
    <property type="evidence" value="ECO:0007669"/>
    <property type="project" value="InterPro"/>
</dbReference>
<evidence type="ECO:0000256" key="1">
    <source>
        <dbReference type="ARBA" id="ARBA00001933"/>
    </source>
</evidence>
<dbReference type="InterPro" id="IPR000277">
    <property type="entry name" value="Cys/Met-Metab_PyrdxlP-dep_enz"/>
</dbReference>
<evidence type="ECO:0000313" key="5">
    <source>
        <dbReference type="Proteomes" id="UP000321558"/>
    </source>
</evidence>
<dbReference type="Proteomes" id="UP000321558">
    <property type="component" value="Unassembled WGS sequence"/>
</dbReference>
<evidence type="ECO:0000313" key="4">
    <source>
        <dbReference type="EMBL" id="GEN86249.1"/>
    </source>
</evidence>
<dbReference type="SUPFAM" id="SSF53383">
    <property type="entry name" value="PLP-dependent transferases"/>
    <property type="match status" value="1"/>
</dbReference>
<evidence type="ECO:0000256" key="2">
    <source>
        <dbReference type="ARBA" id="ARBA00022898"/>
    </source>
</evidence>
<proteinExistence type="inferred from homology"/>
<dbReference type="GO" id="GO:0019346">
    <property type="term" value="P:transsulfuration"/>
    <property type="evidence" value="ECO:0007669"/>
    <property type="project" value="InterPro"/>
</dbReference>
<evidence type="ECO:0000256" key="3">
    <source>
        <dbReference type="RuleBase" id="RU362118"/>
    </source>
</evidence>
<dbReference type="InterPro" id="IPR015424">
    <property type="entry name" value="PyrdxlP-dep_Trfase"/>
</dbReference>
<organism evidence="4 5">
    <name type="scientific">Oceanobacillus sojae</name>
    <dbReference type="NCBI Taxonomy" id="582851"/>
    <lineage>
        <taxon>Bacteria</taxon>
        <taxon>Bacillati</taxon>
        <taxon>Bacillota</taxon>
        <taxon>Bacilli</taxon>
        <taxon>Bacillales</taxon>
        <taxon>Bacillaceae</taxon>
        <taxon>Oceanobacillus</taxon>
    </lineage>
</organism>
<dbReference type="GO" id="GO:0019343">
    <property type="term" value="P:cysteine biosynthetic process via cystathionine"/>
    <property type="evidence" value="ECO:0007669"/>
    <property type="project" value="TreeGrafter"/>
</dbReference>
<dbReference type="GO" id="GO:0005737">
    <property type="term" value="C:cytoplasm"/>
    <property type="evidence" value="ECO:0007669"/>
    <property type="project" value="TreeGrafter"/>
</dbReference>
<keyword evidence="5" id="KW-1185">Reference proteome</keyword>
<dbReference type="Pfam" id="PF01053">
    <property type="entry name" value="Cys_Met_Meta_PP"/>
    <property type="match status" value="1"/>
</dbReference>
<evidence type="ECO:0008006" key="6">
    <source>
        <dbReference type="Google" id="ProtNLM"/>
    </source>
</evidence>
<dbReference type="GO" id="GO:0003962">
    <property type="term" value="F:cystathionine gamma-synthase activity"/>
    <property type="evidence" value="ECO:0007669"/>
    <property type="project" value="TreeGrafter"/>
</dbReference>
<keyword evidence="2 3" id="KW-0663">Pyridoxal phosphate</keyword>
<gene>
    <name evidence="4" type="ORF">OSO01_09880</name>
</gene>
<accession>A0A511ZFL9</accession>
<dbReference type="AlphaFoldDB" id="A0A511ZFL9"/>
<dbReference type="PANTHER" id="PTHR11808:SF15">
    <property type="entry name" value="CYSTATHIONINE GAMMA-LYASE"/>
    <property type="match status" value="1"/>
</dbReference>
<comment type="cofactor">
    <cofactor evidence="1 3">
        <name>pyridoxal 5'-phosphate</name>
        <dbReference type="ChEBI" id="CHEBI:597326"/>
    </cofactor>
</comment>
<dbReference type="GO" id="GO:0004123">
    <property type="term" value="F:cystathionine gamma-lyase activity"/>
    <property type="evidence" value="ECO:0007669"/>
    <property type="project" value="TreeGrafter"/>
</dbReference>